<evidence type="ECO:0000256" key="1">
    <source>
        <dbReference type="ARBA" id="ARBA00023015"/>
    </source>
</evidence>
<evidence type="ECO:0000259" key="4">
    <source>
        <dbReference type="PROSITE" id="PS51118"/>
    </source>
</evidence>
<reference evidence="5 6" key="1">
    <citation type="submission" date="2023-01" db="EMBL/GenBank/DDBJ databases">
        <title>Bacillus changyiensis sp. nov., isolated from a coastal deposit.</title>
        <authorList>
            <person name="Xiao G."/>
            <person name="Lai Q."/>
            <person name="Hu Z."/>
            <person name="Shao Z."/>
        </authorList>
    </citation>
    <scope>NUCLEOTIDE SEQUENCE [LARGE SCALE GENOMIC DNA]</scope>
    <source>
        <strain evidence="5 6">CLL-7-23</strain>
    </source>
</reference>
<comment type="caution">
    <text evidence="5">The sequence shown here is derived from an EMBL/GenBank/DDBJ whole genome shotgun (WGS) entry which is preliminary data.</text>
</comment>
<keyword evidence="6" id="KW-1185">Reference proteome</keyword>
<dbReference type="InterPro" id="IPR036388">
    <property type="entry name" value="WH-like_DNA-bd_sf"/>
</dbReference>
<dbReference type="PANTHER" id="PTHR33204">
    <property type="entry name" value="TRANSCRIPTIONAL REGULATOR, MARR FAMILY"/>
    <property type="match status" value="1"/>
</dbReference>
<evidence type="ECO:0000256" key="3">
    <source>
        <dbReference type="ARBA" id="ARBA00023163"/>
    </source>
</evidence>
<protein>
    <submittedName>
        <fullName evidence="5">Helix-turn-helix domain-containing protein</fullName>
    </submittedName>
</protein>
<dbReference type="SUPFAM" id="SSF46785">
    <property type="entry name" value="Winged helix' DNA-binding domain"/>
    <property type="match status" value="1"/>
</dbReference>
<dbReference type="InterPro" id="IPR002577">
    <property type="entry name" value="HTH_HxlR"/>
</dbReference>
<dbReference type="Pfam" id="PF01638">
    <property type="entry name" value="HxlR"/>
    <property type="match status" value="1"/>
</dbReference>
<dbReference type="PANTHER" id="PTHR33204:SF38">
    <property type="entry name" value="HTH-TYPE TRANSCRIPTIONAL ACTIVATOR HXLR"/>
    <property type="match status" value="1"/>
</dbReference>
<dbReference type="RefSeq" id="WP_271342131.1">
    <property type="nucleotide sequence ID" value="NZ_JAQKAB010000015.1"/>
</dbReference>
<dbReference type="EMBL" id="JAQKAB010000015">
    <property type="protein sequence ID" value="MDA7028324.1"/>
    <property type="molecule type" value="Genomic_DNA"/>
</dbReference>
<sequence>MVMNQTIYEMNGKQFQCPIELSVSIFSGKWKTTIICQLLEGKKRYGELNKNIVGITHKMLAQQLRELEEAGIVHRQVYPATPPKVEYKLTVLGEGLRPIVEYLQEWGKHFESSMSTDP</sequence>
<dbReference type="Gene3D" id="1.10.10.10">
    <property type="entry name" value="Winged helix-like DNA-binding domain superfamily/Winged helix DNA-binding domain"/>
    <property type="match status" value="1"/>
</dbReference>
<keyword evidence="1" id="KW-0805">Transcription regulation</keyword>
<evidence type="ECO:0000256" key="2">
    <source>
        <dbReference type="ARBA" id="ARBA00023125"/>
    </source>
</evidence>
<proteinExistence type="predicted"/>
<keyword evidence="2" id="KW-0238">DNA-binding</keyword>
<evidence type="ECO:0000313" key="5">
    <source>
        <dbReference type="EMBL" id="MDA7028324.1"/>
    </source>
</evidence>
<organism evidence="5 6">
    <name type="scientific">Bacillus changyiensis</name>
    <dbReference type="NCBI Taxonomy" id="3004103"/>
    <lineage>
        <taxon>Bacteria</taxon>
        <taxon>Bacillati</taxon>
        <taxon>Bacillota</taxon>
        <taxon>Bacilli</taxon>
        <taxon>Bacillales</taxon>
        <taxon>Bacillaceae</taxon>
        <taxon>Bacillus</taxon>
    </lineage>
</organism>
<dbReference type="PROSITE" id="PS51118">
    <property type="entry name" value="HTH_HXLR"/>
    <property type="match status" value="1"/>
</dbReference>
<accession>A0ABT4X7Q6</accession>
<gene>
    <name evidence="5" type="ORF">PJ311_17415</name>
</gene>
<evidence type="ECO:0000313" key="6">
    <source>
        <dbReference type="Proteomes" id="UP001211894"/>
    </source>
</evidence>
<name>A0ABT4X7Q6_9BACI</name>
<dbReference type="InterPro" id="IPR036390">
    <property type="entry name" value="WH_DNA-bd_sf"/>
</dbReference>
<dbReference type="Proteomes" id="UP001211894">
    <property type="component" value="Unassembled WGS sequence"/>
</dbReference>
<keyword evidence="3" id="KW-0804">Transcription</keyword>
<feature type="domain" description="HTH hxlR-type" evidence="4">
    <location>
        <begin position="17"/>
        <end position="115"/>
    </location>
</feature>